<organism evidence="2 3">
    <name type="scientific">Phytoactinopolyspora alkaliphila</name>
    <dbReference type="NCBI Taxonomy" id="1783498"/>
    <lineage>
        <taxon>Bacteria</taxon>
        <taxon>Bacillati</taxon>
        <taxon>Actinomycetota</taxon>
        <taxon>Actinomycetes</taxon>
        <taxon>Jiangellales</taxon>
        <taxon>Jiangellaceae</taxon>
        <taxon>Phytoactinopolyspora</taxon>
    </lineage>
</organism>
<dbReference type="SUPFAM" id="SSF51735">
    <property type="entry name" value="NAD(P)-binding Rossmann-fold domains"/>
    <property type="match status" value="1"/>
</dbReference>
<dbReference type="AlphaFoldDB" id="A0A6N9YN47"/>
<reference evidence="2 3" key="1">
    <citation type="submission" date="2020-02" db="EMBL/GenBank/DDBJ databases">
        <authorList>
            <person name="Li X.-J."/>
            <person name="Feng X.-M."/>
        </authorList>
    </citation>
    <scope>NUCLEOTIDE SEQUENCE [LARGE SCALE GENOMIC DNA]</scope>
    <source>
        <strain evidence="2 3">CGMCC 4.7225</strain>
    </source>
</reference>
<protein>
    <submittedName>
        <fullName evidence="2">SDR family NAD(P)-dependent oxidoreductase</fullName>
    </submittedName>
</protein>
<dbReference type="InterPro" id="IPR036291">
    <property type="entry name" value="NAD(P)-bd_dom_sf"/>
</dbReference>
<dbReference type="PROSITE" id="PS00061">
    <property type="entry name" value="ADH_SHORT"/>
    <property type="match status" value="1"/>
</dbReference>
<dbReference type="Pfam" id="PF16363">
    <property type="entry name" value="GDP_Man_Dehyd"/>
    <property type="match status" value="1"/>
</dbReference>
<sequence>MVSELAGKRVVVTGADGFIGSHLVERLLRDGAQVTAFCVYNSMGSYGWLEELARAQPENLTLALGDIRDARAVRAAVQGADVVFHLAALIAIPYSYQAPESFVDTNVKGTLAVLEAARDMGGVRVIHTSTSEVYGTPETIPITEDHPLCGQSPYAASKIGADQLCQAYARSFGVDVLTLRPFNTYGPRQSARAVLPTILEQLLAGSRNVRLGSLAPRRDLTFVDDTVDGFVRIAESNMGPGSVVQLGTGQSASIGELFDLCCEVTCVDAEVVTDEERVRPAASEVQVLLSDPSRAKDALGWQAAWSLREGLAETARWLAPRVDPAHVGRYQR</sequence>
<dbReference type="Proteomes" id="UP000469185">
    <property type="component" value="Unassembled WGS sequence"/>
</dbReference>
<dbReference type="Gene3D" id="3.40.50.720">
    <property type="entry name" value="NAD(P)-binding Rossmann-like Domain"/>
    <property type="match status" value="1"/>
</dbReference>
<accession>A0A6N9YN47</accession>
<dbReference type="PANTHER" id="PTHR43000">
    <property type="entry name" value="DTDP-D-GLUCOSE 4,6-DEHYDRATASE-RELATED"/>
    <property type="match status" value="1"/>
</dbReference>
<evidence type="ECO:0000259" key="1">
    <source>
        <dbReference type="Pfam" id="PF16363"/>
    </source>
</evidence>
<dbReference type="EMBL" id="JAAGOB010000007">
    <property type="protein sequence ID" value="NED96365.1"/>
    <property type="molecule type" value="Genomic_DNA"/>
</dbReference>
<name>A0A6N9YN47_9ACTN</name>
<comment type="caution">
    <text evidence="2">The sequence shown here is derived from an EMBL/GenBank/DDBJ whole genome shotgun (WGS) entry which is preliminary data.</text>
</comment>
<dbReference type="InterPro" id="IPR045869">
    <property type="entry name" value="Arna-like_SDR_e"/>
</dbReference>
<evidence type="ECO:0000313" key="3">
    <source>
        <dbReference type="Proteomes" id="UP000469185"/>
    </source>
</evidence>
<keyword evidence="3" id="KW-1185">Reference proteome</keyword>
<dbReference type="InterPro" id="IPR020904">
    <property type="entry name" value="Sc_DH/Rdtase_CS"/>
</dbReference>
<gene>
    <name evidence="2" type="ORF">G1H11_13725</name>
</gene>
<dbReference type="GO" id="GO:0016831">
    <property type="term" value="F:carboxy-lyase activity"/>
    <property type="evidence" value="ECO:0007669"/>
    <property type="project" value="InterPro"/>
</dbReference>
<evidence type="ECO:0000313" key="2">
    <source>
        <dbReference type="EMBL" id="NED96365.1"/>
    </source>
</evidence>
<dbReference type="CDD" id="cd05257">
    <property type="entry name" value="Arna_like_SDR_e"/>
    <property type="match status" value="1"/>
</dbReference>
<feature type="domain" description="NAD(P)-binding" evidence="1">
    <location>
        <begin position="12"/>
        <end position="314"/>
    </location>
</feature>
<dbReference type="InterPro" id="IPR016040">
    <property type="entry name" value="NAD(P)-bd_dom"/>
</dbReference>
<proteinExistence type="predicted"/>